<evidence type="ECO:0000256" key="4">
    <source>
        <dbReference type="ARBA" id="ARBA00022737"/>
    </source>
</evidence>
<keyword evidence="4" id="KW-0677">Repeat</keyword>
<dbReference type="InterPro" id="IPR017900">
    <property type="entry name" value="4Fe4S_Fe_S_CS"/>
</dbReference>
<sequence length="302" mass="32817">MARRHWLLRHRWLLLRRLSQFGLLAAFLAGPWFGVWMLRGNLASSVVLDTMALTDPLVLLQALLAGHGAQIAALSGAALMLLAYALLGGRSYCAWVCPLNLVTDLAAGLRRAMGLGRGWQMRRRTRWVLLGAILVASWVSGSIVWELLNPITVLQRGIVFGMGAGWVLIVAVFAFDLLVSAHGWCGHVCPVGAFYGLIGKLSVLRVNAARRTQCSDCGDCFRICPEPQVIAPALKPADPNASPVILSGDCLNCGRCIDVCDDEVFAFGSRGARRMPPQPASRHVVGVHRLSATERTGFRQKN</sequence>
<reference evidence="10 11" key="1">
    <citation type="submission" date="2019-07" db="EMBL/GenBank/DDBJ databases">
        <title>The pathways for chlorine oxyanion respiration interact through the shared metabolite chlorate.</title>
        <authorList>
            <person name="Barnum T.P."/>
            <person name="Cheng Y."/>
            <person name="Hill K.A."/>
            <person name="Lucas L.N."/>
            <person name="Carlson H.K."/>
            <person name="Coates J.D."/>
        </authorList>
    </citation>
    <scope>NUCLEOTIDE SEQUENCE [LARGE SCALE GENOMIC DNA]</scope>
    <source>
        <strain evidence="10 11">SFB-1</strain>
    </source>
</reference>
<dbReference type="PROSITE" id="PS51379">
    <property type="entry name" value="4FE4S_FER_2"/>
    <property type="match status" value="2"/>
</dbReference>
<keyword evidence="2" id="KW-0004">4Fe-4S</keyword>
<evidence type="ECO:0000259" key="9">
    <source>
        <dbReference type="PROSITE" id="PS51379"/>
    </source>
</evidence>
<evidence type="ECO:0000256" key="7">
    <source>
        <dbReference type="ARBA" id="ARBA00023014"/>
    </source>
</evidence>
<dbReference type="NCBIfam" id="NF007013">
    <property type="entry name" value="PRK09477.1"/>
    <property type="match status" value="1"/>
</dbReference>
<feature type="transmembrane region" description="Helical" evidence="8">
    <location>
        <begin position="21"/>
        <end position="38"/>
    </location>
</feature>
<dbReference type="Proteomes" id="UP000318349">
    <property type="component" value="Unassembled WGS sequence"/>
</dbReference>
<feature type="domain" description="4Fe-4S ferredoxin-type" evidence="9">
    <location>
        <begin position="202"/>
        <end position="235"/>
    </location>
</feature>
<evidence type="ECO:0000256" key="5">
    <source>
        <dbReference type="ARBA" id="ARBA00022982"/>
    </source>
</evidence>
<evidence type="ECO:0000256" key="6">
    <source>
        <dbReference type="ARBA" id="ARBA00023004"/>
    </source>
</evidence>
<organism evidence="10 11">
    <name type="scientific">Denitromonas halophila</name>
    <dbReference type="NCBI Taxonomy" id="1629404"/>
    <lineage>
        <taxon>Bacteria</taxon>
        <taxon>Pseudomonadati</taxon>
        <taxon>Pseudomonadota</taxon>
        <taxon>Betaproteobacteria</taxon>
        <taxon>Rhodocyclales</taxon>
        <taxon>Zoogloeaceae</taxon>
        <taxon>Denitromonas</taxon>
    </lineage>
</organism>
<dbReference type="PANTHER" id="PTHR30176:SF3">
    <property type="entry name" value="FERREDOXIN-TYPE PROTEIN NAPH"/>
    <property type="match status" value="1"/>
</dbReference>
<dbReference type="GO" id="GO:0046872">
    <property type="term" value="F:metal ion binding"/>
    <property type="evidence" value="ECO:0007669"/>
    <property type="project" value="UniProtKB-KW"/>
</dbReference>
<accession>A0A557R3Y7</accession>
<proteinExistence type="predicted"/>
<dbReference type="Gene3D" id="3.30.70.20">
    <property type="match status" value="1"/>
</dbReference>
<dbReference type="SUPFAM" id="SSF54862">
    <property type="entry name" value="4Fe-4S ferredoxins"/>
    <property type="match status" value="1"/>
</dbReference>
<gene>
    <name evidence="10" type="primary">napH</name>
    <name evidence="10" type="ORF">FHP89_18440</name>
</gene>
<evidence type="ECO:0000256" key="3">
    <source>
        <dbReference type="ARBA" id="ARBA00022723"/>
    </source>
</evidence>
<dbReference type="NCBIfam" id="TIGR02163">
    <property type="entry name" value="napH"/>
    <property type="match status" value="1"/>
</dbReference>
<feature type="transmembrane region" description="Helical" evidence="8">
    <location>
        <begin position="58"/>
        <end position="87"/>
    </location>
</feature>
<dbReference type="AlphaFoldDB" id="A0A557R3Y7"/>
<keyword evidence="8" id="KW-1133">Transmembrane helix</keyword>
<dbReference type="PANTHER" id="PTHR30176">
    <property type="entry name" value="FERREDOXIN-TYPE PROTEIN NAPH"/>
    <property type="match status" value="1"/>
</dbReference>
<dbReference type="Pfam" id="PF12838">
    <property type="entry name" value="Fer4_7"/>
    <property type="match status" value="1"/>
</dbReference>
<keyword evidence="8" id="KW-0472">Membrane</keyword>
<dbReference type="Pfam" id="PF12801">
    <property type="entry name" value="Fer4_5"/>
    <property type="match status" value="2"/>
</dbReference>
<name>A0A557R3Y7_9RHOO</name>
<keyword evidence="6" id="KW-0408">Iron</keyword>
<feature type="domain" description="4Fe-4S ferredoxin-type" evidence="9">
    <location>
        <begin position="241"/>
        <end position="270"/>
    </location>
</feature>
<evidence type="ECO:0000256" key="2">
    <source>
        <dbReference type="ARBA" id="ARBA00022485"/>
    </source>
</evidence>
<protein>
    <submittedName>
        <fullName evidence="10">Quinol dehydrogenase ferredoxin subunit NapH</fullName>
    </submittedName>
</protein>
<keyword evidence="7" id="KW-0411">Iron-sulfur</keyword>
<keyword evidence="3" id="KW-0479">Metal-binding</keyword>
<evidence type="ECO:0000313" key="10">
    <source>
        <dbReference type="EMBL" id="TVO72972.1"/>
    </source>
</evidence>
<dbReference type="GO" id="GO:0051539">
    <property type="term" value="F:4 iron, 4 sulfur cluster binding"/>
    <property type="evidence" value="ECO:0007669"/>
    <property type="project" value="UniProtKB-KW"/>
</dbReference>
<dbReference type="InterPro" id="IPR017896">
    <property type="entry name" value="4Fe4S_Fe-S-bd"/>
</dbReference>
<evidence type="ECO:0000313" key="11">
    <source>
        <dbReference type="Proteomes" id="UP000318349"/>
    </source>
</evidence>
<dbReference type="EMBL" id="VMNI01000020">
    <property type="protein sequence ID" value="TVO72972.1"/>
    <property type="molecule type" value="Genomic_DNA"/>
</dbReference>
<feature type="transmembrane region" description="Helical" evidence="8">
    <location>
        <begin position="127"/>
        <end position="145"/>
    </location>
</feature>
<comment type="caution">
    <text evidence="10">The sequence shown here is derived from an EMBL/GenBank/DDBJ whole genome shotgun (WGS) entry which is preliminary data.</text>
</comment>
<keyword evidence="8" id="KW-0812">Transmembrane</keyword>
<dbReference type="GO" id="GO:0005886">
    <property type="term" value="C:plasma membrane"/>
    <property type="evidence" value="ECO:0007669"/>
    <property type="project" value="TreeGrafter"/>
</dbReference>
<evidence type="ECO:0000256" key="1">
    <source>
        <dbReference type="ARBA" id="ARBA00022448"/>
    </source>
</evidence>
<evidence type="ECO:0000256" key="8">
    <source>
        <dbReference type="SAM" id="Phobius"/>
    </source>
</evidence>
<keyword evidence="1" id="KW-0813">Transport</keyword>
<dbReference type="InterPro" id="IPR051684">
    <property type="entry name" value="Electron_Trans/Redox"/>
</dbReference>
<keyword evidence="5" id="KW-0249">Electron transport</keyword>
<dbReference type="InterPro" id="IPR011886">
    <property type="entry name" value="NapH_MauN"/>
</dbReference>
<dbReference type="PROSITE" id="PS00198">
    <property type="entry name" value="4FE4S_FER_1"/>
    <property type="match status" value="1"/>
</dbReference>
<feature type="transmembrane region" description="Helical" evidence="8">
    <location>
        <begin position="157"/>
        <end position="179"/>
    </location>
</feature>